<evidence type="ECO:0000256" key="2">
    <source>
        <dbReference type="SAM" id="Phobius"/>
    </source>
</evidence>
<dbReference type="RefSeq" id="WP_169145177.1">
    <property type="nucleotide sequence ID" value="NZ_JABBGA010000004.1"/>
</dbReference>
<comment type="caution">
    <text evidence="3">The sequence shown here is derived from an EMBL/GenBank/DDBJ whole genome shotgun (WGS) entry which is preliminary data.</text>
</comment>
<feature type="region of interest" description="Disordered" evidence="1">
    <location>
        <begin position="33"/>
        <end position="63"/>
    </location>
</feature>
<keyword evidence="2" id="KW-1133">Transmembrane helix</keyword>
<proteinExistence type="predicted"/>
<name>A0A848G2V7_9RHOO</name>
<keyword evidence="2" id="KW-0812">Transmembrane</keyword>
<keyword evidence="4" id="KW-1185">Reference proteome</keyword>
<protein>
    <submittedName>
        <fullName evidence="3">Uncharacterized protein</fullName>
    </submittedName>
</protein>
<accession>A0A848G2V7</accession>
<sequence>MDGLSEGWLQFLFVAVPVLSLVGTWMGLRTAGRLAGRRRTPAADEHNEKNNGDSNGRSDPGLE</sequence>
<keyword evidence="2" id="KW-0472">Membrane</keyword>
<feature type="transmembrane region" description="Helical" evidence="2">
    <location>
        <begin position="7"/>
        <end position="28"/>
    </location>
</feature>
<reference evidence="3 4" key="1">
    <citation type="submission" date="2020-04" db="EMBL/GenBank/DDBJ databases">
        <title>Zoogloea sp. G-4-1-14 isolated from soil.</title>
        <authorList>
            <person name="Dahal R.H."/>
        </authorList>
    </citation>
    <scope>NUCLEOTIDE SEQUENCE [LARGE SCALE GENOMIC DNA]</scope>
    <source>
        <strain evidence="3 4">G-4-1-14</strain>
    </source>
</reference>
<dbReference type="AlphaFoldDB" id="A0A848G2V7"/>
<organism evidence="3 4">
    <name type="scientific">Zoogloea dura</name>
    <dbReference type="NCBI Taxonomy" id="2728840"/>
    <lineage>
        <taxon>Bacteria</taxon>
        <taxon>Pseudomonadati</taxon>
        <taxon>Pseudomonadota</taxon>
        <taxon>Betaproteobacteria</taxon>
        <taxon>Rhodocyclales</taxon>
        <taxon>Zoogloeaceae</taxon>
        <taxon>Zoogloea</taxon>
    </lineage>
</organism>
<gene>
    <name evidence="3" type="ORF">HHL15_07345</name>
</gene>
<dbReference type="EMBL" id="JABBGA010000004">
    <property type="protein sequence ID" value="NML25552.1"/>
    <property type="molecule type" value="Genomic_DNA"/>
</dbReference>
<evidence type="ECO:0000256" key="1">
    <source>
        <dbReference type="SAM" id="MobiDB-lite"/>
    </source>
</evidence>
<evidence type="ECO:0000313" key="3">
    <source>
        <dbReference type="EMBL" id="NML25552.1"/>
    </source>
</evidence>
<dbReference type="Proteomes" id="UP000580043">
    <property type="component" value="Unassembled WGS sequence"/>
</dbReference>
<feature type="compositionally biased region" description="Basic and acidic residues" evidence="1">
    <location>
        <begin position="41"/>
        <end position="51"/>
    </location>
</feature>
<evidence type="ECO:0000313" key="4">
    <source>
        <dbReference type="Proteomes" id="UP000580043"/>
    </source>
</evidence>